<dbReference type="Proteomes" id="UP000271098">
    <property type="component" value="Unassembled WGS sequence"/>
</dbReference>
<dbReference type="EMBL" id="UYRT01001099">
    <property type="protein sequence ID" value="VDK29204.1"/>
    <property type="molecule type" value="Genomic_DNA"/>
</dbReference>
<accession>A0A183CX17</accession>
<gene>
    <name evidence="1" type="ORF">GPUH_LOCUS1008</name>
</gene>
<protein>
    <submittedName>
        <fullName evidence="3">NAD(P)-dependent oxidoreductase</fullName>
    </submittedName>
</protein>
<evidence type="ECO:0000313" key="1">
    <source>
        <dbReference type="EMBL" id="VDK29204.1"/>
    </source>
</evidence>
<dbReference type="GO" id="GO:0016791">
    <property type="term" value="F:phosphatase activity"/>
    <property type="evidence" value="ECO:0007669"/>
    <property type="project" value="UniProtKB-ARBA"/>
</dbReference>
<evidence type="ECO:0000313" key="3">
    <source>
        <dbReference type="WBParaSite" id="GPUH_0000100801-mRNA-1"/>
    </source>
</evidence>
<proteinExistence type="predicted"/>
<dbReference type="Gene3D" id="3.40.50.1240">
    <property type="entry name" value="Phosphoglycerate mutase-like"/>
    <property type="match status" value="1"/>
</dbReference>
<dbReference type="WBParaSite" id="GPUH_0000100801-mRNA-1">
    <property type="protein sequence ID" value="GPUH_0000100801-mRNA-1"/>
    <property type="gene ID" value="GPUH_0000100801"/>
</dbReference>
<evidence type="ECO:0000313" key="2">
    <source>
        <dbReference type="Proteomes" id="UP000271098"/>
    </source>
</evidence>
<organism evidence="3">
    <name type="scientific">Gongylonema pulchrum</name>
    <dbReference type="NCBI Taxonomy" id="637853"/>
    <lineage>
        <taxon>Eukaryota</taxon>
        <taxon>Metazoa</taxon>
        <taxon>Ecdysozoa</taxon>
        <taxon>Nematoda</taxon>
        <taxon>Chromadorea</taxon>
        <taxon>Rhabditida</taxon>
        <taxon>Spirurina</taxon>
        <taxon>Spiruromorpha</taxon>
        <taxon>Spiruroidea</taxon>
        <taxon>Gongylonematidae</taxon>
        <taxon>Gongylonema</taxon>
    </lineage>
</organism>
<sequence>MPHTLRKREKHTDYLLDPPLTNISAHFAAEIGFSMTQNLPTVLYAAPEVASIQTARQLMDGAEIGMIWTIEPGLARFCSPDEAKPGMVFLTNS</sequence>
<reference evidence="3" key="1">
    <citation type="submission" date="2016-06" db="UniProtKB">
        <authorList>
            <consortium name="WormBaseParasite"/>
        </authorList>
    </citation>
    <scope>IDENTIFICATION</scope>
</reference>
<keyword evidence="2" id="KW-1185">Reference proteome</keyword>
<dbReference type="AlphaFoldDB" id="A0A183CX17"/>
<name>A0A183CX17_9BILA</name>
<dbReference type="InterPro" id="IPR029033">
    <property type="entry name" value="His_PPase_superfam"/>
</dbReference>
<dbReference type="OrthoDB" id="5839497at2759"/>
<reference evidence="1 2" key="2">
    <citation type="submission" date="2018-11" db="EMBL/GenBank/DDBJ databases">
        <authorList>
            <consortium name="Pathogen Informatics"/>
        </authorList>
    </citation>
    <scope>NUCLEOTIDE SEQUENCE [LARGE SCALE GENOMIC DNA]</scope>
</reference>